<evidence type="ECO:0000313" key="2">
    <source>
        <dbReference type="EMBL" id="JAG71573.1"/>
    </source>
</evidence>
<accession>A0A9R1SVA0</accession>
<protein>
    <submittedName>
        <fullName evidence="2">MraZ protein</fullName>
    </submittedName>
</protein>
<evidence type="ECO:0000256" key="1">
    <source>
        <dbReference type="SAM" id="SignalP"/>
    </source>
</evidence>
<proteinExistence type="predicted"/>
<reference evidence="2" key="1">
    <citation type="submission" date="2015-01" db="EMBL/GenBank/DDBJ databases">
        <title>Transcriptome Assembly of Fopius arisanus.</title>
        <authorList>
            <person name="Geib S."/>
        </authorList>
    </citation>
    <scope>NUCLEOTIDE SEQUENCE</scope>
</reference>
<dbReference type="AlphaFoldDB" id="A0A0C9R4Q9"/>
<dbReference type="EMBL" id="GBYB01001806">
    <property type="protein sequence ID" value="JAG71573.1"/>
    <property type="molecule type" value="Transcribed_RNA"/>
</dbReference>
<gene>
    <name evidence="2" type="primary">mraZ</name>
    <name evidence="4" type="synonym">LOC105263308</name>
    <name evidence="2" type="ORF">g.5289</name>
</gene>
<feature type="chain" id="PRO_5044541597" evidence="1">
    <location>
        <begin position="28"/>
        <end position="134"/>
    </location>
</feature>
<keyword evidence="3" id="KW-1185">Reference proteome</keyword>
<dbReference type="OrthoDB" id="6514900at2759"/>
<dbReference type="KEGG" id="fas:105263308"/>
<organism evidence="2">
    <name type="scientific">Fopius arisanus</name>
    <dbReference type="NCBI Taxonomy" id="64838"/>
    <lineage>
        <taxon>Eukaryota</taxon>
        <taxon>Metazoa</taxon>
        <taxon>Ecdysozoa</taxon>
        <taxon>Arthropoda</taxon>
        <taxon>Hexapoda</taxon>
        <taxon>Insecta</taxon>
        <taxon>Pterygota</taxon>
        <taxon>Neoptera</taxon>
        <taxon>Endopterygota</taxon>
        <taxon>Hymenoptera</taxon>
        <taxon>Apocrita</taxon>
        <taxon>Ichneumonoidea</taxon>
        <taxon>Braconidae</taxon>
        <taxon>Opiinae</taxon>
        <taxon>Fopius</taxon>
    </lineage>
</organism>
<dbReference type="GeneID" id="105263308"/>
<accession>A0A0C9R4Q9</accession>
<keyword evidence="1" id="KW-0732">Signal</keyword>
<reference evidence="4" key="2">
    <citation type="submission" date="2025-04" db="UniProtKB">
        <authorList>
            <consortium name="RefSeq"/>
        </authorList>
    </citation>
    <scope>IDENTIFICATION</scope>
    <source>
        <strain evidence="4">USDA-PBARC FA_bdor</strain>
        <tissue evidence="4">Whole organism</tissue>
    </source>
</reference>
<dbReference type="Proteomes" id="UP000694866">
    <property type="component" value="Unplaced"/>
</dbReference>
<feature type="signal peptide" evidence="1">
    <location>
        <begin position="1"/>
        <end position="27"/>
    </location>
</feature>
<evidence type="ECO:0000313" key="4">
    <source>
        <dbReference type="RefSeq" id="XP_011297738.1"/>
    </source>
</evidence>
<dbReference type="RefSeq" id="XP_011297738.1">
    <property type="nucleotide sequence ID" value="XM_011299436.1"/>
</dbReference>
<sequence length="134" mass="14962">MSIRVFSSAGVVSIIVLVALTADFTHARPSAITIGRHKRTSDQRLAELETLIALENLRGKLVTVPVGFGKVDPDKIGRRRRSSVEFDLRRLRRFLQVLGSQSESSSEETSAEMIIPSLLRNEEKLDDEFGNQLI</sequence>
<evidence type="ECO:0000313" key="3">
    <source>
        <dbReference type="Proteomes" id="UP000694866"/>
    </source>
</evidence>
<name>A0A0C9R4Q9_9HYME</name>